<gene>
    <name evidence="4" type="primary">ansB</name>
    <name evidence="4" type="ORF">LCIT_16330</name>
</gene>
<dbReference type="PROSITE" id="PS00163">
    <property type="entry name" value="FUMARATE_LYASES"/>
    <property type="match status" value="1"/>
</dbReference>
<evidence type="ECO:0000313" key="4">
    <source>
        <dbReference type="EMBL" id="GDZ84391.1"/>
    </source>
</evidence>
<dbReference type="InterPro" id="IPR008948">
    <property type="entry name" value="L-Aspartase-like"/>
</dbReference>
<dbReference type="PANTHER" id="PTHR42696">
    <property type="entry name" value="ASPARTATE AMMONIA-LYASE"/>
    <property type="match status" value="1"/>
</dbReference>
<dbReference type="FunFam" id="1.10.275.10:FF:000001">
    <property type="entry name" value="Fumarate hydratase, mitochondrial"/>
    <property type="match status" value="1"/>
</dbReference>
<dbReference type="InterPro" id="IPR022761">
    <property type="entry name" value="Fumarate_lyase_N"/>
</dbReference>
<sequence length="477" mass="51831">MRIESDSLGQLNIPQTTYYGIHTQRALNNFPISKASTHPELIRAFIEIKQAAAQTNATSGNLNRSVAKHIVSATKILLNQPIDTTMFPISDIQGGAGTSTNMNVNEVIANLALEKVGRQRGDYQFIHPNDHVNMGQSTNDTYPSAGKIALIRLLAPLLNELTQLIDALGNKADEFSTTYKMGRTQLQDAVPMTLGNSFHAWLKPLLRDNLRIQSARDSLYYLNMGGSAIGSGINVSYHYQVHIVPNLAGITKLPLKQAHDLFDATQNLDSFVALSGTLKTLAVNLSKIANDLRLLSSGPRSGLLEINLPAKQAGSSIMPGKVNPVIPEVVNQVAFEYFGFDATVTAAAEAGQLELNAFEPIVFKSLFTGIEHLTAAMATLRINAIDGITSNKNRLAQDIDLSVSFATAMAPIVGYQLAAKMAKESLRTGKSLRQIAEKKNCFTPEELAHIFKVEDIVINARTPEHGLVLHAPEQKNS</sequence>
<dbReference type="Pfam" id="PF10415">
    <property type="entry name" value="FumaraseC_C"/>
    <property type="match status" value="1"/>
</dbReference>
<keyword evidence="1 4" id="KW-0456">Lyase</keyword>
<dbReference type="InterPro" id="IPR000362">
    <property type="entry name" value="Fumarate_lyase_fam"/>
</dbReference>
<name>A0A5A5TZZ1_LEUCI</name>
<dbReference type="Gene3D" id="1.20.200.10">
    <property type="entry name" value="Fumarase/aspartase (Central domain)"/>
    <property type="match status" value="1"/>
</dbReference>
<dbReference type="CDD" id="cd01357">
    <property type="entry name" value="Aspartase"/>
    <property type="match status" value="1"/>
</dbReference>
<dbReference type="EMBL" id="BJJW01000010">
    <property type="protein sequence ID" value="GDZ84391.1"/>
    <property type="molecule type" value="Genomic_DNA"/>
</dbReference>
<organism evidence="4 5">
    <name type="scientific">Leuconostoc citreum</name>
    <dbReference type="NCBI Taxonomy" id="33964"/>
    <lineage>
        <taxon>Bacteria</taxon>
        <taxon>Bacillati</taxon>
        <taxon>Bacillota</taxon>
        <taxon>Bacilli</taxon>
        <taxon>Lactobacillales</taxon>
        <taxon>Lactobacillaceae</taxon>
        <taxon>Leuconostoc</taxon>
    </lineage>
</organism>
<dbReference type="SUPFAM" id="SSF48557">
    <property type="entry name" value="L-aspartase-like"/>
    <property type="match status" value="1"/>
</dbReference>
<dbReference type="GO" id="GO:0006531">
    <property type="term" value="P:aspartate metabolic process"/>
    <property type="evidence" value="ECO:0007669"/>
    <property type="project" value="TreeGrafter"/>
</dbReference>
<dbReference type="FunFam" id="1.20.200.10:FF:000001">
    <property type="entry name" value="Fumarate hydratase, mitochondrial"/>
    <property type="match status" value="1"/>
</dbReference>
<evidence type="ECO:0000259" key="3">
    <source>
        <dbReference type="Pfam" id="PF10415"/>
    </source>
</evidence>
<protein>
    <submittedName>
        <fullName evidence="4">Aspartate ammonia-lyase</fullName>
    </submittedName>
</protein>
<evidence type="ECO:0000313" key="5">
    <source>
        <dbReference type="Proteomes" id="UP000323274"/>
    </source>
</evidence>
<dbReference type="GO" id="GO:0008797">
    <property type="term" value="F:aspartate ammonia-lyase activity"/>
    <property type="evidence" value="ECO:0007669"/>
    <property type="project" value="TreeGrafter"/>
</dbReference>
<dbReference type="Proteomes" id="UP000323274">
    <property type="component" value="Unassembled WGS sequence"/>
</dbReference>
<dbReference type="InterPro" id="IPR020557">
    <property type="entry name" value="Fumarate_lyase_CS"/>
</dbReference>
<dbReference type="RefSeq" id="WP_080763161.1">
    <property type="nucleotide sequence ID" value="NZ_BJJW01000010.1"/>
</dbReference>
<comment type="caution">
    <text evidence="4">The sequence shown here is derived from an EMBL/GenBank/DDBJ whole genome shotgun (WGS) entry which is preliminary data.</text>
</comment>
<dbReference type="GO" id="GO:0006099">
    <property type="term" value="P:tricarboxylic acid cycle"/>
    <property type="evidence" value="ECO:0007669"/>
    <property type="project" value="InterPro"/>
</dbReference>
<dbReference type="InterPro" id="IPR018951">
    <property type="entry name" value="Fumarase_C_C"/>
</dbReference>
<feature type="domain" description="Fumarate lyase N-terminal" evidence="2">
    <location>
        <begin position="10"/>
        <end position="339"/>
    </location>
</feature>
<dbReference type="GO" id="GO:0005829">
    <property type="term" value="C:cytosol"/>
    <property type="evidence" value="ECO:0007669"/>
    <property type="project" value="TreeGrafter"/>
</dbReference>
<dbReference type="AlphaFoldDB" id="A0A5A5TZZ1"/>
<proteinExistence type="predicted"/>
<dbReference type="Gene3D" id="1.10.275.10">
    <property type="entry name" value="Fumarase/aspartase (N-terminal domain)"/>
    <property type="match status" value="1"/>
</dbReference>
<dbReference type="Pfam" id="PF00206">
    <property type="entry name" value="Lyase_1"/>
    <property type="match status" value="1"/>
</dbReference>
<dbReference type="InterPro" id="IPR051546">
    <property type="entry name" value="Aspartate_Ammonia-Lyase"/>
</dbReference>
<accession>A0A5A5TZZ1</accession>
<feature type="domain" description="Fumarase C C-terminal" evidence="3">
    <location>
        <begin position="406"/>
        <end position="455"/>
    </location>
</feature>
<evidence type="ECO:0000256" key="1">
    <source>
        <dbReference type="ARBA" id="ARBA00023239"/>
    </source>
</evidence>
<dbReference type="PANTHER" id="PTHR42696:SF2">
    <property type="entry name" value="ASPARTATE AMMONIA-LYASE"/>
    <property type="match status" value="1"/>
</dbReference>
<reference evidence="4 5" key="1">
    <citation type="submission" date="2019-04" db="EMBL/GenBank/DDBJ databases">
        <title>A pseudo-fructophilic Leuconostoc citreum strain F192-5 isolated from peel of satsuma mandarin: the first report for isolation and characterization of strain-dependent fructophilic-like characteristics.</title>
        <authorList>
            <person name="Maeno S."/>
            <person name="Tanizawa Y."/>
            <person name="Kajikawa A."/>
            <person name="Kanesaki Y."/>
            <person name="Kubota E."/>
            <person name="Arita M."/>
            <person name="Leon D."/>
            <person name="Endo A."/>
        </authorList>
    </citation>
    <scope>NUCLEOTIDE SEQUENCE [LARGE SCALE GENOMIC DNA]</scope>
    <source>
        <strain evidence="4 5">F192-5</strain>
    </source>
</reference>
<dbReference type="NCBIfam" id="NF008909">
    <property type="entry name" value="PRK12273.1"/>
    <property type="match status" value="1"/>
</dbReference>
<dbReference type="Gene3D" id="1.10.40.30">
    <property type="entry name" value="Fumarase/aspartase (C-terminal domain)"/>
    <property type="match status" value="1"/>
</dbReference>
<dbReference type="PRINTS" id="PR00149">
    <property type="entry name" value="FUMRATELYASE"/>
</dbReference>
<dbReference type="InterPro" id="IPR024083">
    <property type="entry name" value="Fumarase/histidase_N"/>
</dbReference>
<evidence type="ECO:0000259" key="2">
    <source>
        <dbReference type="Pfam" id="PF00206"/>
    </source>
</evidence>